<feature type="compositionally biased region" description="Acidic residues" evidence="1">
    <location>
        <begin position="226"/>
        <end position="237"/>
    </location>
</feature>
<evidence type="ECO:0000313" key="3">
    <source>
        <dbReference type="Proteomes" id="UP000013827"/>
    </source>
</evidence>
<dbReference type="PaxDb" id="2903-EOD29386"/>
<feature type="region of interest" description="Disordered" evidence="1">
    <location>
        <begin position="179"/>
        <end position="237"/>
    </location>
</feature>
<sequence>MTSGREGCRRRALRPCLPRSGCSLRPSPRPSTRSRPPSAPPLQTWTRRSAPAALSSPSSRRRAQCCSRTLPSTARLSSPWRAASARRIDELCDAADAADAALASGTAAEGGEAGGLSVAVVVPRTPAEEGWRALKGSRHLRSELVLPRSKHAFVDGGQQYGRRQAPLRLSNHDSSLFWRRQPPSRAEATGDAVRQRTRRRRRAHRRPRVFPRGLQGARAAGRGGQEEEEEQEEAGAG</sequence>
<dbReference type="EnsemblProtists" id="EOD29386">
    <property type="protein sequence ID" value="EOD29386"/>
    <property type="gene ID" value="EMIHUDRAFT_434687"/>
</dbReference>
<keyword evidence="3" id="KW-1185">Reference proteome</keyword>
<feature type="compositionally biased region" description="Low complexity" evidence="1">
    <location>
        <begin position="47"/>
        <end position="58"/>
    </location>
</feature>
<protein>
    <submittedName>
        <fullName evidence="2">Uncharacterized protein</fullName>
    </submittedName>
</protein>
<reference evidence="3" key="1">
    <citation type="journal article" date="2013" name="Nature">
        <title>Pan genome of the phytoplankton Emiliania underpins its global distribution.</title>
        <authorList>
            <person name="Read B.A."/>
            <person name="Kegel J."/>
            <person name="Klute M.J."/>
            <person name="Kuo A."/>
            <person name="Lefebvre S.C."/>
            <person name="Maumus F."/>
            <person name="Mayer C."/>
            <person name="Miller J."/>
            <person name="Monier A."/>
            <person name="Salamov A."/>
            <person name="Young J."/>
            <person name="Aguilar M."/>
            <person name="Claverie J.M."/>
            <person name="Frickenhaus S."/>
            <person name="Gonzalez K."/>
            <person name="Herman E.K."/>
            <person name="Lin Y.C."/>
            <person name="Napier J."/>
            <person name="Ogata H."/>
            <person name="Sarno A.F."/>
            <person name="Shmutz J."/>
            <person name="Schroeder D."/>
            <person name="de Vargas C."/>
            <person name="Verret F."/>
            <person name="von Dassow P."/>
            <person name="Valentin K."/>
            <person name="Van de Peer Y."/>
            <person name="Wheeler G."/>
            <person name="Dacks J.B."/>
            <person name="Delwiche C.F."/>
            <person name="Dyhrman S.T."/>
            <person name="Glockner G."/>
            <person name="John U."/>
            <person name="Richards T."/>
            <person name="Worden A.Z."/>
            <person name="Zhang X."/>
            <person name="Grigoriev I.V."/>
            <person name="Allen A.E."/>
            <person name="Bidle K."/>
            <person name="Borodovsky M."/>
            <person name="Bowler C."/>
            <person name="Brownlee C."/>
            <person name="Cock J.M."/>
            <person name="Elias M."/>
            <person name="Gladyshev V.N."/>
            <person name="Groth M."/>
            <person name="Guda C."/>
            <person name="Hadaegh A."/>
            <person name="Iglesias-Rodriguez M.D."/>
            <person name="Jenkins J."/>
            <person name="Jones B.M."/>
            <person name="Lawson T."/>
            <person name="Leese F."/>
            <person name="Lindquist E."/>
            <person name="Lobanov A."/>
            <person name="Lomsadze A."/>
            <person name="Malik S.B."/>
            <person name="Marsh M.E."/>
            <person name="Mackinder L."/>
            <person name="Mock T."/>
            <person name="Mueller-Roeber B."/>
            <person name="Pagarete A."/>
            <person name="Parker M."/>
            <person name="Probert I."/>
            <person name="Quesneville H."/>
            <person name="Raines C."/>
            <person name="Rensing S.A."/>
            <person name="Riano-Pachon D.M."/>
            <person name="Richier S."/>
            <person name="Rokitta S."/>
            <person name="Shiraiwa Y."/>
            <person name="Soanes D.M."/>
            <person name="van der Giezen M."/>
            <person name="Wahlund T.M."/>
            <person name="Williams B."/>
            <person name="Wilson W."/>
            <person name="Wolfe G."/>
            <person name="Wurch L.L."/>
        </authorList>
    </citation>
    <scope>NUCLEOTIDE SEQUENCE</scope>
</reference>
<feature type="compositionally biased region" description="Basic residues" evidence="1">
    <location>
        <begin position="195"/>
        <end position="209"/>
    </location>
</feature>
<evidence type="ECO:0000313" key="2">
    <source>
        <dbReference type="EnsemblProtists" id="EOD29386"/>
    </source>
</evidence>
<feature type="compositionally biased region" description="Low complexity" evidence="1">
    <location>
        <begin position="210"/>
        <end position="220"/>
    </location>
</feature>
<dbReference type="Proteomes" id="UP000013827">
    <property type="component" value="Unassembled WGS sequence"/>
</dbReference>
<organism evidence="2 3">
    <name type="scientific">Emiliania huxleyi (strain CCMP1516)</name>
    <dbReference type="NCBI Taxonomy" id="280463"/>
    <lineage>
        <taxon>Eukaryota</taxon>
        <taxon>Haptista</taxon>
        <taxon>Haptophyta</taxon>
        <taxon>Prymnesiophyceae</taxon>
        <taxon>Isochrysidales</taxon>
        <taxon>Noelaerhabdaceae</taxon>
        <taxon>Emiliania</taxon>
    </lineage>
</organism>
<reference evidence="2" key="2">
    <citation type="submission" date="2024-10" db="UniProtKB">
        <authorList>
            <consortium name="EnsemblProtists"/>
        </authorList>
    </citation>
    <scope>IDENTIFICATION</scope>
</reference>
<name>A0A0D3K0V1_EMIH1</name>
<accession>A0A0D3K0V1</accession>
<feature type="region of interest" description="Disordered" evidence="1">
    <location>
        <begin position="1"/>
        <end position="63"/>
    </location>
</feature>
<proteinExistence type="predicted"/>
<dbReference type="AlphaFoldDB" id="A0A0D3K0V1"/>
<evidence type="ECO:0000256" key="1">
    <source>
        <dbReference type="SAM" id="MobiDB-lite"/>
    </source>
</evidence>